<comment type="caution">
    <text evidence="9">The sequence shown here is derived from an EMBL/GenBank/DDBJ whole genome shotgun (WGS) entry which is preliminary data.</text>
</comment>
<dbReference type="InterPro" id="IPR011701">
    <property type="entry name" value="MFS"/>
</dbReference>
<dbReference type="Proteomes" id="UP000237966">
    <property type="component" value="Unassembled WGS sequence"/>
</dbReference>
<keyword evidence="6 7" id="KW-0472">Membrane</keyword>
<dbReference type="Gene3D" id="1.20.1250.20">
    <property type="entry name" value="MFS general substrate transporter like domains"/>
    <property type="match status" value="2"/>
</dbReference>
<organism evidence="9 10">
    <name type="scientific">Rathayibacter toxicus</name>
    <dbReference type="NCBI Taxonomy" id="145458"/>
    <lineage>
        <taxon>Bacteria</taxon>
        <taxon>Bacillati</taxon>
        <taxon>Actinomycetota</taxon>
        <taxon>Actinomycetes</taxon>
        <taxon>Micrococcales</taxon>
        <taxon>Microbacteriaceae</taxon>
        <taxon>Rathayibacter</taxon>
    </lineage>
</organism>
<feature type="transmembrane region" description="Helical" evidence="7">
    <location>
        <begin position="344"/>
        <end position="365"/>
    </location>
</feature>
<feature type="transmembrane region" description="Helical" evidence="7">
    <location>
        <begin position="43"/>
        <end position="64"/>
    </location>
</feature>
<feature type="transmembrane region" description="Helical" evidence="7">
    <location>
        <begin position="12"/>
        <end position="37"/>
    </location>
</feature>
<name>A0A2S5Y8J1_9MICO</name>
<dbReference type="AlphaFoldDB" id="A0A2S5Y8J1"/>
<comment type="subcellular location">
    <subcellularLocation>
        <location evidence="1">Cell membrane</location>
        <topology evidence="1">Multi-pass membrane protein</topology>
    </subcellularLocation>
</comment>
<feature type="transmembrane region" description="Helical" evidence="7">
    <location>
        <begin position="243"/>
        <end position="267"/>
    </location>
</feature>
<dbReference type="KEGG" id="rtc:APU90_04175"/>
<sequence length="409" mass="41990">MVYVPPSRPAGAVVFTAFIDSLGTGVYLAGSSLFFAIYVGLPIAEIGVGLSLAGLAAFVSKVPIGSLADRFGARKVLVVVQALRGGVFLSLAFVHGFPLFAMVCIAMGVVEGPVSPLTQAVISSVVVESARTRTLAIVRSVRNVAFSLGALVASPLLAVGASWSYMAIMFLNAASFFLAAVLMAQIPLVDRQSPTTRVSFPEMIGAFRNRPYIALAAACGVMSVHTSVLMIAMPLWAVSAGQVTAAAVPLLIGINTVLSVLLQVPVARVAEGIQGGLRSVMLAAIALAFSFVAFGCMAITHGGTPLALVIGGCILLTLGEVLHSAGEWELSFRFSDPDRRARDLSVFALGEAAATMVGPAILTVALVPAGFLGWIAAAAVMVGCVPAASAATRALQSAKNAHHTSLDAV</sequence>
<accession>A0A2S5Y8J1</accession>
<evidence type="ECO:0000256" key="7">
    <source>
        <dbReference type="SAM" id="Phobius"/>
    </source>
</evidence>
<dbReference type="PANTHER" id="PTHR23517">
    <property type="entry name" value="RESISTANCE PROTEIN MDTM, PUTATIVE-RELATED-RELATED"/>
    <property type="match status" value="1"/>
</dbReference>
<dbReference type="EMBL" id="PSWU01000004">
    <property type="protein sequence ID" value="PPI16221.1"/>
    <property type="molecule type" value="Genomic_DNA"/>
</dbReference>
<dbReference type="InterPro" id="IPR036259">
    <property type="entry name" value="MFS_trans_sf"/>
</dbReference>
<evidence type="ECO:0000313" key="10">
    <source>
        <dbReference type="Proteomes" id="UP000237966"/>
    </source>
</evidence>
<dbReference type="PANTHER" id="PTHR23517:SF2">
    <property type="entry name" value="MULTIDRUG RESISTANCE PROTEIN MDTH"/>
    <property type="match status" value="1"/>
</dbReference>
<feature type="transmembrane region" description="Helical" evidence="7">
    <location>
        <begin position="306"/>
        <end position="323"/>
    </location>
</feature>
<evidence type="ECO:0000259" key="8">
    <source>
        <dbReference type="PROSITE" id="PS50850"/>
    </source>
</evidence>
<dbReference type="Pfam" id="PF07690">
    <property type="entry name" value="MFS_1"/>
    <property type="match status" value="1"/>
</dbReference>
<feature type="domain" description="Major facilitator superfamily (MFS) profile" evidence="8">
    <location>
        <begin position="9"/>
        <end position="395"/>
    </location>
</feature>
<keyword evidence="4 7" id="KW-0812">Transmembrane</keyword>
<feature type="transmembrane region" description="Helical" evidence="7">
    <location>
        <begin position="169"/>
        <end position="190"/>
    </location>
</feature>
<keyword evidence="2" id="KW-0813">Transport</keyword>
<keyword evidence="3" id="KW-1003">Cell membrane</keyword>
<dbReference type="PROSITE" id="PS50850">
    <property type="entry name" value="MFS"/>
    <property type="match status" value="1"/>
</dbReference>
<evidence type="ECO:0000256" key="6">
    <source>
        <dbReference type="ARBA" id="ARBA00023136"/>
    </source>
</evidence>
<proteinExistence type="predicted"/>
<feature type="transmembrane region" description="Helical" evidence="7">
    <location>
        <begin position="211"/>
        <end position="237"/>
    </location>
</feature>
<evidence type="ECO:0000313" key="9">
    <source>
        <dbReference type="EMBL" id="PPI16221.1"/>
    </source>
</evidence>
<evidence type="ECO:0000256" key="2">
    <source>
        <dbReference type="ARBA" id="ARBA00022448"/>
    </source>
</evidence>
<evidence type="ECO:0000256" key="4">
    <source>
        <dbReference type="ARBA" id="ARBA00022692"/>
    </source>
</evidence>
<feature type="transmembrane region" description="Helical" evidence="7">
    <location>
        <begin position="279"/>
        <end position="300"/>
    </location>
</feature>
<dbReference type="GO" id="GO:0022857">
    <property type="term" value="F:transmembrane transporter activity"/>
    <property type="evidence" value="ECO:0007669"/>
    <property type="project" value="InterPro"/>
</dbReference>
<dbReference type="SUPFAM" id="SSF103473">
    <property type="entry name" value="MFS general substrate transporter"/>
    <property type="match status" value="1"/>
</dbReference>
<dbReference type="InterPro" id="IPR020846">
    <property type="entry name" value="MFS_dom"/>
</dbReference>
<dbReference type="GO" id="GO:0005886">
    <property type="term" value="C:plasma membrane"/>
    <property type="evidence" value="ECO:0007669"/>
    <property type="project" value="UniProtKB-SubCell"/>
</dbReference>
<dbReference type="InterPro" id="IPR050171">
    <property type="entry name" value="MFS_Transporters"/>
</dbReference>
<keyword evidence="5 7" id="KW-1133">Transmembrane helix</keyword>
<reference evidence="9 10" key="1">
    <citation type="submission" date="2018-02" db="EMBL/GenBank/DDBJ databases">
        <title>Bacteriophage NCPPB3778 and a type I-E CRISPR drive the evolution of the US Biological Select Agent, Rathayibacter toxicus.</title>
        <authorList>
            <person name="Davis E.W.II."/>
            <person name="Tabima J.F."/>
            <person name="Weisberg A.J."/>
            <person name="Lopes L.D."/>
            <person name="Wiseman M.S."/>
            <person name="Wiseman M.S."/>
            <person name="Pupko T."/>
            <person name="Belcher M.S."/>
            <person name="Sechler A.J."/>
            <person name="Tancos M.A."/>
            <person name="Schroeder B.K."/>
            <person name="Murray T.D."/>
            <person name="Luster D.G."/>
            <person name="Schneider W.L."/>
            <person name="Rogers E."/>
            <person name="Andreote F.D."/>
            <person name="Grunwald N.J."/>
            <person name="Putnam M.L."/>
            <person name="Chang J.H."/>
        </authorList>
    </citation>
    <scope>NUCLEOTIDE SEQUENCE [LARGE SCALE GENOMIC DNA]</scope>
    <source>
        <strain evidence="9 10">FH99</strain>
    </source>
</reference>
<evidence type="ECO:0000256" key="5">
    <source>
        <dbReference type="ARBA" id="ARBA00022989"/>
    </source>
</evidence>
<protein>
    <submittedName>
        <fullName evidence="9">MFS transporter</fullName>
    </submittedName>
</protein>
<gene>
    <name evidence="9" type="ORF">C5C51_02075</name>
</gene>
<feature type="transmembrane region" description="Helical" evidence="7">
    <location>
        <begin position="143"/>
        <end position="163"/>
    </location>
</feature>
<feature type="transmembrane region" description="Helical" evidence="7">
    <location>
        <begin position="371"/>
        <end position="391"/>
    </location>
</feature>
<evidence type="ECO:0000256" key="3">
    <source>
        <dbReference type="ARBA" id="ARBA00022475"/>
    </source>
</evidence>
<evidence type="ECO:0000256" key="1">
    <source>
        <dbReference type="ARBA" id="ARBA00004651"/>
    </source>
</evidence>